<name>A0A7C9MQT4_9BURK</name>
<dbReference type="Proteomes" id="UP000481947">
    <property type="component" value="Unassembled WGS sequence"/>
</dbReference>
<reference evidence="1 2" key="1">
    <citation type="submission" date="2019-09" db="EMBL/GenBank/DDBJ databases">
        <title>Identification of Malikia spinosa a prominent benzene-, toluene-, and ethylbenzene-degrading bacterium: enrichment, isolation and whole genome sequencing.</title>
        <authorList>
            <person name="Tancsics A."/>
            <person name="Revesz F."/>
            <person name="Kriszt B."/>
        </authorList>
    </citation>
    <scope>NUCLEOTIDE SEQUENCE [LARGE SCALE GENOMIC DNA]</scope>
    <source>
        <strain evidence="1 2">AB6</strain>
    </source>
</reference>
<gene>
    <name evidence="1" type="ORF">F5985_03255</name>
</gene>
<sequence>MTSLHQMENIAEVVGEVMKNYQKQAWQIIGNEGGVNVGPIARSGHVNAYATLHAAAVQALARVEAAQIQAAAIDRLTAALLVQKPRRSRCLANKD</sequence>
<protein>
    <submittedName>
        <fullName evidence="1">Uncharacterized protein</fullName>
    </submittedName>
</protein>
<evidence type="ECO:0000313" key="2">
    <source>
        <dbReference type="Proteomes" id="UP000481947"/>
    </source>
</evidence>
<dbReference type="EMBL" id="VYSB01000002">
    <property type="protein sequence ID" value="MYZ51178.1"/>
    <property type="molecule type" value="Genomic_DNA"/>
</dbReference>
<dbReference type="AlphaFoldDB" id="A0A7C9MQT4"/>
<evidence type="ECO:0000313" key="1">
    <source>
        <dbReference type="EMBL" id="MYZ51178.1"/>
    </source>
</evidence>
<dbReference type="RefSeq" id="WP_202428045.1">
    <property type="nucleotide sequence ID" value="NZ_VYSB01000002.1"/>
</dbReference>
<proteinExistence type="predicted"/>
<comment type="caution">
    <text evidence="1">The sequence shown here is derived from an EMBL/GenBank/DDBJ whole genome shotgun (WGS) entry which is preliminary data.</text>
</comment>
<organism evidence="1 2">
    <name type="scientific">Malikia spinosa</name>
    <dbReference type="NCBI Taxonomy" id="86180"/>
    <lineage>
        <taxon>Bacteria</taxon>
        <taxon>Pseudomonadati</taxon>
        <taxon>Pseudomonadota</taxon>
        <taxon>Betaproteobacteria</taxon>
        <taxon>Burkholderiales</taxon>
        <taxon>Comamonadaceae</taxon>
        <taxon>Malikia</taxon>
    </lineage>
</organism>
<accession>A0A7C9MQT4</accession>